<dbReference type="Proteomes" id="UP000770661">
    <property type="component" value="Unassembled WGS sequence"/>
</dbReference>
<protein>
    <submittedName>
        <fullName evidence="1">Uncharacterized protein</fullName>
    </submittedName>
</protein>
<reference evidence="1" key="1">
    <citation type="submission" date="2020-07" db="EMBL/GenBank/DDBJ databases">
        <title>The High-quality genome of the commercially important snow crab, Chionoecetes opilio.</title>
        <authorList>
            <person name="Jeong J.-H."/>
            <person name="Ryu S."/>
        </authorList>
    </citation>
    <scope>NUCLEOTIDE SEQUENCE</scope>
    <source>
        <strain evidence="1">MADBK_172401_WGS</strain>
        <tissue evidence="1">Digestive gland</tissue>
    </source>
</reference>
<dbReference type="Gene3D" id="3.30.870.10">
    <property type="entry name" value="Endonuclease Chain A"/>
    <property type="match status" value="1"/>
</dbReference>
<keyword evidence="2" id="KW-1185">Reference proteome</keyword>
<comment type="caution">
    <text evidence="1">The sequence shown here is derived from an EMBL/GenBank/DDBJ whole genome shotgun (WGS) entry which is preliminary data.</text>
</comment>
<sequence>MRQARLCSEGDETEIIYVKIHMKKPHLSRPHSLMRMGELYSSYLKRSTSLIHLVEALECARRSLSRCVCNVITLPDCVVALVRAKVSDSPEYCCLNASLVWLSKPWCACEGDGGGAMPNDAALAKLRKNNIAVRVSHTSQLLPPQVLLSGTSRTKKLLSQVNCIGHWGVCGERWFSRFRVLSVWQGNTLSACTGCPSAEPLLMTGSFNWTWSAVVNNFENVIISRIVI</sequence>
<accession>A0A8J4YM91</accession>
<dbReference type="AlphaFoldDB" id="A0A8J4YM91"/>
<name>A0A8J4YM91_CHIOP</name>
<proteinExistence type="predicted"/>
<evidence type="ECO:0000313" key="2">
    <source>
        <dbReference type="Proteomes" id="UP000770661"/>
    </source>
</evidence>
<gene>
    <name evidence="1" type="ORF">GWK47_038311</name>
</gene>
<organism evidence="1 2">
    <name type="scientific">Chionoecetes opilio</name>
    <name type="common">Atlantic snow crab</name>
    <name type="synonym">Cancer opilio</name>
    <dbReference type="NCBI Taxonomy" id="41210"/>
    <lineage>
        <taxon>Eukaryota</taxon>
        <taxon>Metazoa</taxon>
        <taxon>Ecdysozoa</taxon>
        <taxon>Arthropoda</taxon>
        <taxon>Crustacea</taxon>
        <taxon>Multicrustacea</taxon>
        <taxon>Malacostraca</taxon>
        <taxon>Eumalacostraca</taxon>
        <taxon>Eucarida</taxon>
        <taxon>Decapoda</taxon>
        <taxon>Pleocyemata</taxon>
        <taxon>Brachyura</taxon>
        <taxon>Eubrachyura</taxon>
        <taxon>Majoidea</taxon>
        <taxon>Majidae</taxon>
        <taxon>Chionoecetes</taxon>
    </lineage>
</organism>
<dbReference type="EMBL" id="JACEEZ010005466">
    <property type="protein sequence ID" value="KAG0725601.1"/>
    <property type="molecule type" value="Genomic_DNA"/>
</dbReference>
<evidence type="ECO:0000313" key="1">
    <source>
        <dbReference type="EMBL" id="KAG0725601.1"/>
    </source>
</evidence>
<dbReference type="OrthoDB" id="6377485at2759"/>